<name>A0A8X6PF22_NEPPI</name>
<dbReference type="EMBL" id="BMAW01068460">
    <property type="protein sequence ID" value="GFT64569.1"/>
    <property type="molecule type" value="Genomic_DNA"/>
</dbReference>
<proteinExistence type="predicted"/>
<evidence type="ECO:0000313" key="2">
    <source>
        <dbReference type="Proteomes" id="UP000887013"/>
    </source>
</evidence>
<organism evidence="1 2">
    <name type="scientific">Nephila pilipes</name>
    <name type="common">Giant wood spider</name>
    <name type="synonym">Nephila maculata</name>
    <dbReference type="NCBI Taxonomy" id="299642"/>
    <lineage>
        <taxon>Eukaryota</taxon>
        <taxon>Metazoa</taxon>
        <taxon>Ecdysozoa</taxon>
        <taxon>Arthropoda</taxon>
        <taxon>Chelicerata</taxon>
        <taxon>Arachnida</taxon>
        <taxon>Araneae</taxon>
        <taxon>Araneomorphae</taxon>
        <taxon>Entelegynae</taxon>
        <taxon>Araneoidea</taxon>
        <taxon>Nephilidae</taxon>
        <taxon>Nephila</taxon>
    </lineage>
</organism>
<protein>
    <submittedName>
        <fullName evidence="1">Uncharacterized protein</fullName>
    </submittedName>
</protein>
<evidence type="ECO:0000313" key="1">
    <source>
        <dbReference type="EMBL" id="GFT64569.1"/>
    </source>
</evidence>
<accession>A0A8X6PF22</accession>
<dbReference type="Proteomes" id="UP000887013">
    <property type="component" value="Unassembled WGS sequence"/>
</dbReference>
<sequence>MIVSVHIILLDQTLSRLLKENNSVYRACTDTVTVMGPCMSPGDSPSNPPFFPLVTLPSSESGALFRAIETILLLARSLCCRDYNNPVVMTTTSRPNFEQSISHKYRLLRHRAQRDSHVPISKYLTKAMFLTKTS</sequence>
<keyword evidence="2" id="KW-1185">Reference proteome</keyword>
<reference evidence="1" key="1">
    <citation type="submission" date="2020-08" db="EMBL/GenBank/DDBJ databases">
        <title>Multicomponent nature underlies the extraordinary mechanical properties of spider dragline silk.</title>
        <authorList>
            <person name="Kono N."/>
            <person name="Nakamura H."/>
            <person name="Mori M."/>
            <person name="Yoshida Y."/>
            <person name="Ohtoshi R."/>
            <person name="Malay A.D."/>
            <person name="Moran D.A.P."/>
            <person name="Tomita M."/>
            <person name="Numata K."/>
            <person name="Arakawa K."/>
        </authorList>
    </citation>
    <scope>NUCLEOTIDE SEQUENCE</scope>
</reference>
<comment type="caution">
    <text evidence="1">The sequence shown here is derived from an EMBL/GenBank/DDBJ whole genome shotgun (WGS) entry which is preliminary data.</text>
</comment>
<dbReference type="AlphaFoldDB" id="A0A8X6PF22"/>
<gene>
    <name evidence="1" type="ORF">NPIL_666821</name>
</gene>